<name>A0A6A4FYL1_9STRA</name>
<dbReference type="AlphaFoldDB" id="A0A6A4FYL1"/>
<keyword evidence="2" id="KW-1185">Reference proteome</keyword>
<reference evidence="1 2" key="1">
    <citation type="submission" date="2018-08" db="EMBL/GenBank/DDBJ databases">
        <title>Genomic investigation of the strawberry pathogen Phytophthora fragariae indicates pathogenicity is determined by transcriptional variation in three key races.</title>
        <authorList>
            <person name="Adams T.M."/>
            <person name="Armitage A.D."/>
            <person name="Sobczyk M.K."/>
            <person name="Bates H.J."/>
            <person name="Dunwell J.M."/>
            <person name="Nellist C.F."/>
            <person name="Harrison R.J."/>
        </authorList>
    </citation>
    <scope>NUCLEOTIDE SEQUENCE [LARGE SCALE GENOMIC DNA]</scope>
    <source>
        <strain evidence="1 2">SCRP333</strain>
    </source>
</reference>
<organism evidence="1 2">
    <name type="scientific">Phytophthora rubi</name>
    <dbReference type="NCBI Taxonomy" id="129364"/>
    <lineage>
        <taxon>Eukaryota</taxon>
        <taxon>Sar</taxon>
        <taxon>Stramenopiles</taxon>
        <taxon>Oomycota</taxon>
        <taxon>Peronosporomycetes</taxon>
        <taxon>Peronosporales</taxon>
        <taxon>Peronosporaceae</taxon>
        <taxon>Phytophthora</taxon>
    </lineage>
</organism>
<evidence type="ECO:0000313" key="2">
    <source>
        <dbReference type="Proteomes" id="UP000434957"/>
    </source>
</evidence>
<dbReference type="EMBL" id="QXFT01000073">
    <property type="protein sequence ID" value="KAE9356387.1"/>
    <property type="molecule type" value="Genomic_DNA"/>
</dbReference>
<protein>
    <submittedName>
        <fullName evidence="1">Uncharacterized protein</fullName>
    </submittedName>
</protein>
<evidence type="ECO:0000313" key="1">
    <source>
        <dbReference type="EMBL" id="KAE9356387.1"/>
    </source>
</evidence>
<sequence>MCRPWLTAAAAAGSAPRCSCSRGGRAGADSAAEPSESWHGSLLWSAIAPMQTSTWRCHLRRLDSLSNPLCGCN</sequence>
<proteinExistence type="predicted"/>
<accession>A0A6A4FYL1</accession>
<dbReference type="Proteomes" id="UP000434957">
    <property type="component" value="Unassembled WGS sequence"/>
</dbReference>
<comment type="caution">
    <text evidence="1">The sequence shown here is derived from an EMBL/GenBank/DDBJ whole genome shotgun (WGS) entry which is preliminary data.</text>
</comment>
<gene>
    <name evidence="1" type="ORF">PR003_g2356</name>
</gene>